<dbReference type="PANTHER" id="PTHR10836:SF111">
    <property type="entry name" value="GLYCERALDEHYDE-3-PHOSPHATE DEHYDROGENASE"/>
    <property type="match status" value="1"/>
</dbReference>
<evidence type="ECO:0000256" key="11">
    <source>
        <dbReference type="ARBA" id="ARBA00022845"/>
    </source>
</evidence>
<dbReference type="GO" id="GO:0006417">
    <property type="term" value="P:regulation of translation"/>
    <property type="evidence" value="ECO:0007669"/>
    <property type="project" value="UniProtKB-KW"/>
</dbReference>
<evidence type="ECO:0000256" key="20">
    <source>
        <dbReference type="ARBA" id="ARBA00048005"/>
    </source>
</evidence>
<evidence type="ECO:0000256" key="7">
    <source>
        <dbReference type="ARBA" id="ARBA00022490"/>
    </source>
</evidence>
<comment type="similarity">
    <text evidence="5">Belongs to the glyceraldehyde-3-phosphate dehydrogenase family.</text>
</comment>
<evidence type="ECO:0000256" key="12">
    <source>
        <dbReference type="ARBA" id="ARBA00023002"/>
    </source>
</evidence>
<dbReference type="PANTHER" id="PTHR10836">
    <property type="entry name" value="GLYCERALDEHYDE 3-PHOSPHATE DEHYDROGENASE"/>
    <property type="match status" value="1"/>
</dbReference>
<evidence type="ECO:0000259" key="21">
    <source>
        <dbReference type="Pfam" id="PF02800"/>
    </source>
</evidence>
<dbReference type="InterPro" id="IPR020831">
    <property type="entry name" value="GlycerAld/Erythrose_P_DH"/>
</dbReference>
<evidence type="ECO:0000256" key="19">
    <source>
        <dbReference type="ARBA" id="ARBA00047698"/>
    </source>
</evidence>
<keyword evidence="10" id="KW-0702">S-nitrosylation</keyword>
<dbReference type="GO" id="GO:0005634">
    <property type="term" value="C:nucleus"/>
    <property type="evidence" value="ECO:0007669"/>
    <property type="project" value="UniProtKB-SubCell"/>
</dbReference>
<keyword evidence="11" id="KW-0810">Translation regulation</keyword>
<dbReference type="Pfam" id="PF02800">
    <property type="entry name" value="Gp_dh_C"/>
    <property type="match status" value="1"/>
</dbReference>
<keyword evidence="13" id="KW-0520">NAD</keyword>
<evidence type="ECO:0000256" key="2">
    <source>
        <dbReference type="ARBA" id="ARBA00004245"/>
    </source>
</evidence>
<dbReference type="Proteomes" id="UP000234681">
    <property type="component" value="Chromosome 2"/>
</dbReference>
<evidence type="ECO:0000256" key="6">
    <source>
        <dbReference type="ARBA" id="ARBA00013119"/>
    </source>
</evidence>
<evidence type="ECO:0000256" key="17">
    <source>
        <dbReference type="ARBA" id="ARBA00031890"/>
    </source>
</evidence>
<evidence type="ECO:0000313" key="23">
    <source>
        <dbReference type="Proteomes" id="UP000234681"/>
    </source>
</evidence>
<keyword evidence="14" id="KW-0324">Glycolysis</keyword>
<accession>A6I5B8</accession>
<dbReference type="GO" id="GO:0006915">
    <property type="term" value="P:apoptotic process"/>
    <property type="evidence" value="ECO:0007669"/>
    <property type="project" value="UniProtKB-KW"/>
</dbReference>
<comment type="catalytic activity">
    <reaction evidence="19">
        <text>D-glyceraldehyde 3-phosphate + phosphate + NAD(+) = (2R)-3-phospho-glyceroyl phosphate + NADH + H(+)</text>
        <dbReference type="Rhea" id="RHEA:10300"/>
        <dbReference type="ChEBI" id="CHEBI:15378"/>
        <dbReference type="ChEBI" id="CHEBI:43474"/>
        <dbReference type="ChEBI" id="CHEBI:57540"/>
        <dbReference type="ChEBI" id="CHEBI:57604"/>
        <dbReference type="ChEBI" id="CHEBI:57945"/>
        <dbReference type="ChEBI" id="CHEBI:59776"/>
        <dbReference type="EC" id="1.2.1.12"/>
    </reaction>
</comment>
<evidence type="ECO:0000256" key="4">
    <source>
        <dbReference type="ARBA" id="ARBA00004869"/>
    </source>
</evidence>
<evidence type="ECO:0000256" key="1">
    <source>
        <dbReference type="ARBA" id="ARBA00004123"/>
    </source>
</evidence>
<comment type="pathway">
    <text evidence="4">Carbohydrate degradation; glycolysis; pyruvate from D-glyceraldehyde 3-phosphate: step 1/5.</text>
</comment>
<keyword evidence="7" id="KW-0963">Cytoplasm</keyword>
<evidence type="ECO:0000256" key="3">
    <source>
        <dbReference type="ARBA" id="ARBA00004514"/>
    </source>
</evidence>
<dbReference type="SUPFAM" id="SSF55347">
    <property type="entry name" value="Glyceraldehyde-3-phosphate dehydrogenase-like, C-terminal domain"/>
    <property type="match status" value="1"/>
</dbReference>
<reference evidence="23" key="1">
    <citation type="submission" date="2005-09" db="EMBL/GenBank/DDBJ databases">
        <authorList>
            <person name="Mural R.J."/>
            <person name="Li P.W."/>
            <person name="Adams M.D."/>
            <person name="Amanatides P.G."/>
            <person name="Baden-Tillson H."/>
            <person name="Barnstead M."/>
            <person name="Chin S.H."/>
            <person name="Dew I."/>
            <person name="Evans C.A."/>
            <person name="Ferriera S."/>
            <person name="Flanigan M."/>
            <person name="Fosler C."/>
            <person name="Glodek A."/>
            <person name="Gu Z."/>
            <person name="Holt R.A."/>
            <person name="Jennings D."/>
            <person name="Kraft C.L."/>
            <person name="Lu F."/>
            <person name="Nguyen T."/>
            <person name="Nusskern D.R."/>
            <person name="Pfannkoch C.M."/>
            <person name="Sitter C."/>
            <person name="Sutton G.G."/>
            <person name="Venter J.C."/>
            <person name="Wang Z."/>
            <person name="Woodage T."/>
            <person name="Zheng X.H."/>
            <person name="Zhong F."/>
        </authorList>
    </citation>
    <scope>NUCLEOTIDE SEQUENCE [LARGE SCALE GENOMIC DNA]</scope>
    <source>
        <strain>BN</strain>
        <strain evidence="23">Sprague-Dawley</strain>
    </source>
</reference>
<dbReference type="InterPro" id="IPR020829">
    <property type="entry name" value="GlycerAld_3-P_DH_cat"/>
</dbReference>
<evidence type="ECO:0000256" key="18">
    <source>
        <dbReference type="ARBA" id="ARBA00046997"/>
    </source>
</evidence>
<evidence type="ECO:0000256" key="9">
    <source>
        <dbReference type="ARBA" id="ARBA00022703"/>
    </source>
</evidence>
<keyword evidence="15" id="KW-0206">Cytoskeleton</keyword>
<keyword evidence="8" id="KW-0808">Transferase</keyword>
<gene>
    <name evidence="22" type="ORF">rCG_44454</name>
</gene>
<evidence type="ECO:0000256" key="15">
    <source>
        <dbReference type="ARBA" id="ARBA00023212"/>
    </source>
</evidence>
<dbReference type="GO" id="GO:0004365">
    <property type="term" value="F:glyceraldehyde-3-phosphate dehydrogenase (NAD+) (phosphorylating) activity"/>
    <property type="evidence" value="ECO:0007669"/>
    <property type="project" value="UniProtKB-EC"/>
</dbReference>
<evidence type="ECO:0000256" key="16">
    <source>
        <dbReference type="ARBA" id="ARBA00023242"/>
    </source>
</evidence>
<sequence length="100" mass="11227">MPSLPHRRLWRALLGSYDVMPVKPPRTSMLPIFTGAGKALGKIISKLNWKLSSLTCVPITNVPIVELTCCLDKASRYDDIKKSHLRGSWATLRTQLLLQL</sequence>
<keyword evidence="16" id="KW-0539">Nucleus</keyword>
<dbReference type="EC" id="1.2.1.12" evidence="6"/>
<evidence type="ECO:0000256" key="5">
    <source>
        <dbReference type="ARBA" id="ARBA00007406"/>
    </source>
</evidence>
<evidence type="ECO:0000313" key="22">
    <source>
        <dbReference type="EMBL" id="EDM10226.1"/>
    </source>
</evidence>
<keyword evidence="9" id="KW-0053">Apoptosis</keyword>
<comment type="subunit">
    <text evidence="18">Homotetramer. Interacts with TPPP; the interaction is direct. Interacts (when S-nitrosylated) with SIAH1; leading to nuclear translocation. Interacts with RILPL1/GOSPEL, leading to prevent the interaction between GAPDH and SIAH1 and prevent nuclear translocation. Interacts with CHP1; the interaction increases the binding of CHP1 with microtubules. Associates with microtubules. Interacts with EIF1AD, USP25, PRKCI and WARS1. Interacts with phosphorylated RPL13A; inhibited by oxidatively-modified low-densitity lipoprotein (LDL(ox)). Component of the GAIT complex. Interacts with FKBP6; leading to inhibit GAPDH catalytic activity. Interacts with TRAF2, promoting TRAF2 ubiquitination. Interacts with TRAF3, promoting TRAF3 ubiquitination.</text>
</comment>
<dbReference type="GO" id="GO:0005829">
    <property type="term" value="C:cytosol"/>
    <property type="evidence" value="ECO:0007669"/>
    <property type="project" value="UniProtKB-SubCell"/>
</dbReference>
<dbReference type="EMBL" id="CH473955">
    <property type="protein sequence ID" value="EDM10226.1"/>
    <property type="molecule type" value="Genomic_DNA"/>
</dbReference>
<organism evidence="22 23">
    <name type="scientific">Rattus norvegicus</name>
    <name type="common">Rat</name>
    <dbReference type="NCBI Taxonomy" id="10116"/>
    <lineage>
        <taxon>Eukaryota</taxon>
        <taxon>Metazoa</taxon>
        <taxon>Chordata</taxon>
        <taxon>Craniata</taxon>
        <taxon>Vertebrata</taxon>
        <taxon>Euteleostomi</taxon>
        <taxon>Mammalia</taxon>
        <taxon>Eutheria</taxon>
        <taxon>Euarchontoglires</taxon>
        <taxon>Glires</taxon>
        <taxon>Rodentia</taxon>
        <taxon>Myomorpha</taxon>
        <taxon>Muroidea</taxon>
        <taxon>Muridae</taxon>
        <taxon>Murinae</taxon>
        <taxon>Rattus</taxon>
    </lineage>
</organism>
<evidence type="ECO:0000256" key="8">
    <source>
        <dbReference type="ARBA" id="ARBA00022679"/>
    </source>
</evidence>
<keyword evidence="12" id="KW-0560">Oxidoreductase</keyword>
<comment type="subcellular location">
    <subcellularLocation>
        <location evidence="2">Cytoplasm</location>
        <location evidence="2">Cytoskeleton</location>
    </subcellularLocation>
    <subcellularLocation>
        <location evidence="3">Cytoplasm</location>
        <location evidence="3">Cytosol</location>
    </subcellularLocation>
    <subcellularLocation>
        <location evidence="1">Nucleus</location>
    </subcellularLocation>
</comment>
<comment type="catalytic activity">
    <reaction evidence="20">
        <text>S-nitroso-L-cysteinyl-[GAPDH] + L-cysteinyl-[protein] = L-cysteinyl-[GAPDH] + S-nitroso-L-cysteinyl-[protein]</text>
        <dbReference type="Rhea" id="RHEA:66684"/>
        <dbReference type="Rhea" id="RHEA-COMP:10131"/>
        <dbReference type="Rhea" id="RHEA-COMP:17089"/>
        <dbReference type="Rhea" id="RHEA-COMP:17090"/>
        <dbReference type="Rhea" id="RHEA-COMP:17091"/>
        <dbReference type="ChEBI" id="CHEBI:29950"/>
        <dbReference type="ChEBI" id="CHEBI:149494"/>
    </reaction>
    <physiologicalReaction direction="left-to-right" evidence="20">
        <dbReference type="Rhea" id="RHEA:66685"/>
    </physiologicalReaction>
</comment>
<evidence type="ECO:0000256" key="14">
    <source>
        <dbReference type="ARBA" id="ARBA00023152"/>
    </source>
</evidence>
<dbReference type="GO" id="GO:0006096">
    <property type="term" value="P:glycolytic process"/>
    <property type="evidence" value="ECO:0007669"/>
    <property type="project" value="UniProtKB-KW"/>
</dbReference>
<protein>
    <recommendedName>
        <fullName evidence="6">glyceraldehyde-3-phosphate dehydrogenase (phosphorylating)</fullName>
        <ecNumber evidence="6">1.2.1.12</ecNumber>
    </recommendedName>
    <alternativeName>
        <fullName evidence="17">Peptidyl-cysteine S-nitrosylase GAPDH</fullName>
    </alternativeName>
</protein>
<evidence type="ECO:0000256" key="10">
    <source>
        <dbReference type="ARBA" id="ARBA00022799"/>
    </source>
</evidence>
<name>A6I5B8_RAT</name>
<feature type="domain" description="Glyceraldehyde 3-phosphate dehydrogenase catalytic" evidence="21">
    <location>
        <begin position="28"/>
        <end position="82"/>
    </location>
</feature>
<evidence type="ECO:0000256" key="13">
    <source>
        <dbReference type="ARBA" id="ARBA00023027"/>
    </source>
</evidence>
<proteinExistence type="inferred from homology"/>
<dbReference type="AlphaFoldDB" id="A6I5B8"/>
<dbReference type="GO" id="GO:0005856">
    <property type="term" value="C:cytoskeleton"/>
    <property type="evidence" value="ECO:0007669"/>
    <property type="project" value="UniProtKB-SubCell"/>
</dbReference>
<dbReference type="Gene3D" id="3.30.360.10">
    <property type="entry name" value="Dihydrodipicolinate Reductase, domain 2"/>
    <property type="match status" value="1"/>
</dbReference>
<dbReference type="GO" id="GO:0016740">
    <property type="term" value="F:transferase activity"/>
    <property type="evidence" value="ECO:0007669"/>
    <property type="project" value="UniProtKB-KW"/>
</dbReference>